<protein>
    <submittedName>
        <fullName evidence="1">Uncharacterized protein</fullName>
    </submittedName>
</protein>
<dbReference type="Proteomes" id="UP001145114">
    <property type="component" value="Unassembled WGS sequence"/>
</dbReference>
<evidence type="ECO:0000313" key="2">
    <source>
        <dbReference type="Proteomes" id="UP001145114"/>
    </source>
</evidence>
<dbReference type="EMBL" id="JAMZIH010005598">
    <property type="protein sequence ID" value="KAJ1674923.1"/>
    <property type="molecule type" value="Genomic_DNA"/>
</dbReference>
<organism evidence="1 2">
    <name type="scientific">Spiromyces aspiralis</name>
    <dbReference type="NCBI Taxonomy" id="68401"/>
    <lineage>
        <taxon>Eukaryota</taxon>
        <taxon>Fungi</taxon>
        <taxon>Fungi incertae sedis</taxon>
        <taxon>Zoopagomycota</taxon>
        <taxon>Kickxellomycotina</taxon>
        <taxon>Kickxellomycetes</taxon>
        <taxon>Kickxellales</taxon>
        <taxon>Kickxellaceae</taxon>
        <taxon>Spiromyces</taxon>
    </lineage>
</organism>
<sequence length="391" mass="45020">MTIKTYKDLPVDYDKVYQPPNFTIKELRDAVPAHCFKKSNLKSFSYVLVDLAAILTLGYLATFIDTDFVPSVLRVPAWLLYWWFQGIAGTGIWVLGHECGHGAFSPQRWVNNLAGFIMHSALLVPYYSWKITHSNHHKATNNLIRDEVFVPKRRSEINVPSRALSTPSWFEETIYEDTPIYTLYKAISQTFLGWQIYLFTNVTGPKYARGASHFDPNAPLFKPDQYHQVILSAIGVLTTLCLLVVAAFLTSASTVVKFYGIPYLLVHGWLVTITYLQHTDPSVPYYTEKEWNFVRGALCTVDRDYGWFLNVCFHHITDTHVAHHIFSQMPHYHAVEATQHIKRKLGKYYNFDNTHFALAVYSNIRRCKFVDGDGDILFYHNTSTPKDLKTE</sequence>
<accession>A0ACC1HEC5</accession>
<evidence type="ECO:0000313" key="1">
    <source>
        <dbReference type="EMBL" id="KAJ1674923.1"/>
    </source>
</evidence>
<reference evidence="1" key="1">
    <citation type="submission" date="2022-06" db="EMBL/GenBank/DDBJ databases">
        <title>Phylogenomic reconstructions and comparative analyses of Kickxellomycotina fungi.</title>
        <authorList>
            <person name="Reynolds N.K."/>
            <person name="Stajich J.E."/>
            <person name="Barry K."/>
            <person name="Grigoriev I.V."/>
            <person name="Crous P."/>
            <person name="Smith M.E."/>
        </authorList>
    </citation>
    <scope>NUCLEOTIDE SEQUENCE</scope>
    <source>
        <strain evidence="1">RSA 2271</strain>
    </source>
</reference>
<gene>
    <name evidence="1" type="ORF">EV182_002294</name>
</gene>
<proteinExistence type="predicted"/>
<name>A0ACC1HEC5_9FUNG</name>
<keyword evidence="2" id="KW-1185">Reference proteome</keyword>
<comment type="caution">
    <text evidence="1">The sequence shown here is derived from an EMBL/GenBank/DDBJ whole genome shotgun (WGS) entry which is preliminary data.</text>
</comment>